<dbReference type="Proteomes" id="UP000050509">
    <property type="component" value="Unassembled WGS sequence"/>
</dbReference>
<dbReference type="EMBL" id="LJCR01001085">
    <property type="protein sequence ID" value="KPV51076.1"/>
    <property type="molecule type" value="Genomic_DNA"/>
</dbReference>
<dbReference type="Gene3D" id="3.90.1200.10">
    <property type="match status" value="1"/>
</dbReference>
<gene>
    <name evidence="2" type="ORF">SE17_23295</name>
</gene>
<feature type="domain" description="Aminoglycoside phosphotransferase" evidence="1">
    <location>
        <begin position="220"/>
        <end position="373"/>
    </location>
</feature>
<proteinExistence type="predicted"/>
<comment type="caution">
    <text evidence="2">The sequence shown here is derived from an EMBL/GenBank/DDBJ whole genome shotgun (WGS) entry which is preliminary data.</text>
</comment>
<dbReference type="AlphaFoldDB" id="A0A0P9F3H5"/>
<dbReference type="InterPro" id="IPR002575">
    <property type="entry name" value="Aminoglycoside_PTrfase"/>
</dbReference>
<evidence type="ECO:0000313" key="3">
    <source>
        <dbReference type="Proteomes" id="UP000050509"/>
    </source>
</evidence>
<evidence type="ECO:0000313" key="2">
    <source>
        <dbReference type="EMBL" id="KPV51076.1"/>
    </source>
</evidence>
<dbReference type="Pfam" id="PF01636">
    <property type="entry name" value="APH"/>
    <property type="match status" value="1"/>
</dbReference>
<name>A0A0P9F3H5_9CHLR</name>
<organism evidence="2 3">
    <name type="scientific">Kouleothrix aurantiaca</name>
    <dbReference type="NCBI Taxonomy" id="186479"/>
    <lineage>
        <taxon>Bacteria</taxon>
        <taxon>Bacillati</taxon>
        <taxon>Chloroflexota</taxon>
        <taxon>Chloroflexia</taxon>
        <taxon>Chloroflexales</taxon>
        <taxon>Roseiflexineae</taxon>
        <taxon>Roseiflexaceae</taxon>
        <taxon>Kouleothrix</taxon>
    </lineage>
</organism>
<accession>A0A0P9F3H5</accession>
<evidence type="ECO:0000259" key="1">
    <source>
        <dbReference type="Pfam" id="PF01636"/>
    </source>
</evidence>
<protein>
    <recommendedName>
        <fullName evidence="1">Aminoglycoside phosphotransferase domain-containing protein</fullName>
    </recommendedName>
</protein>
<keyword evidence="3" id="KW-1185">Reference proteome</keyword>
<dbReference type="SUPFAM" id="SSF56112">
    <property type="entry name" value="Protein kinase-like (PK-like)"/>
    <property type="match status" value="1"/>
</dbReference>
<reference evidence="2 3" key="1">
    <citation type="submission" date="2015-09" db="EMBL/GenBank/DDBJ databases">
        <title>Draft genome sequence of Kouleothrix aurantiaca JCM 19913.</title>
        <authorList>
            <person name="Hemp J."/>
        </authorList>
    </citation>
    <scope>NUCLEOTIDE SEQUENCE [LARGE SCALE GENOMIC DNA]</scope>
    <source>
        <strain evidence="2 3">COM-B</strain>
    </source>
</reference>
<sequence>MDAPAWLGPAGHADTVRAALSATPAFADGSTQIRKFSVKRMRLKKGQDGWTGQYEIVVQGPGDAEPRTSLLAGRLVPPGFAEPAIAEPTASFSSPGWHVYLPALRLELQHQPADPALPALPLLTDPAQARELLENGVRACSPNYADISIAGVTIRHLRYKPGSRATVVYDVEYAPEHAGRGWPPIMVAKTYSGSKGKNAYEGMAALWNSGLSKGDVVTLAEPLAYLPEHKVLVPGPIYEDQTLEDLLRSAVAANTPATLGELERFMNKTADALAALHTSGVRYGETITWEDELAEVREVIARLAGMVPELADAAEPLLQHLEAVAAVAPPDPILPAHRAFRPAQVLLFNDTIGFIDFDGFGQSEPALDLSRYTRKTRALGMDAAKVDPNSPEGAARQQQMEAICESFLQRYESHTPASRQRIALWETLDLLTLVLYCWTKIEPERLPANMALLERHLEVSGLLNS</sequence>
<dbReference type="InterPro" id="IPR011009">
    <property type="entry name" value="Kinase-like_dom_sf"/>
</dbReference>